<dbReference type="InterPro" id="IPR027417">
    <property type="entry name" value="P-loop_NTPase"/>
</dbReference>
<feature type="transmembrane region" description="Helical" evidence="4">
    <location>
        <begin position="80"/>
        <end position="100"/>
    </location>
</feature>
<feature type="domain" description="DNA mismatch repair proteins mutS family" evidence="5">
    <location>
        <begin position="444"/>
        <end position="615"/>
    </location>
</feature>
<evidence type="ECO:0000256" key="3">
    <source>
        <dbReference type="ARBA" id="ARBA00023125"/>
    </source>
</evidence>
<dbReference type="EMBL" id="JAGTXB010000006">
    <property type="protein sequence ID" value="MBS0028531.1"/>
    <property type="molecule type" value="Genomic_DNA"/>
</dbReference>
<protein>
    <recommendedName>
        <fullName evidence="5">DNA mismatch repair proteins mutS family domain-containing protein</fullName>
    </recommendedName>
</protein>
<dbReference type="SUPFAM" id="SSF52540">
    <property type="entry name" value="P-loop containing nucleoside triphosphate hydrolases"/>
    <property type="match status" value="1"/>
</dbReference>
<keyword evidence="3" id="KW-0238">DNA-binding</keyword>
<sequence>MNTNHEIPDFLLEKRAGIFKTKNLKILMVAANIYQQKIDQFQEAMKKEKRLTATLSWARLISFLLIATSVVQLFRNGWMVAWLLLAIAGIVAFVVLLVLYSKAMQKLQLFETLLELNKKELQLVTTWQSSFEDGSEFVDDKHDFTSDLDVFGPSSIFQHTNRTGTLSGKRKLAEALRSPLKEAATIRDTQEALQVLTPELEFRQLLTANALLAKEEEGDRREISAWLEMPFHFINSKLINIAIWASPALVVAAIAYGISSGHWYLLTIMIVVNWVLLGVNQKEIMSQYILISHKERILDKFSILLHLIKGGSFKQSKLLLEQQDIAKEADVALHGLAKVSGAFDQRLNLLVGLVLNSLMVYDFHCILRLERWKLQHKTHINKWFDVITQLEVWNSLATYVYNHPTFTWPEPQQEGRILEAAALGHPLIPEHECVKNDGTAGQKDSFLIITGSNMSGKSTFLRSVGANLLLAMCGAPVCADRLLFSPMHIMTSMRIKDSIASHTSYFQAELLRLQHIIRQLKTGERVFILLDEILKGTNSEDKLSGSRSLIEHFLQYNCLGMIATHDLELGQLEQAYPGQIRNYCFESTIQDNHLYFDYRIREGVARNKNATFLMKQMEII</sequence>
<dbReference type="Proteomes" id="UP000676386">
    <property type="component" value="Unassembled WGS sequence"/>
</dbReference>
<reference evidence="6 7" key="1">
    <citation type="submission" date="2021-04" db="EMBL/GenBank/DDBJ databases">
        <title>Chitinophaga sp. nov., isolated from the rhizosphere soil.</title>
        <authorList>
            <person name="He S."/>
        </authorList>
    </citation>
    <scope>NUCLEOTIDE SEQUENCE [LARGE SCALE GENOMIC DNA]</scope>
    <source>
        <strain evidence="6 7">2R12</strain>
    </source>
</reference>
<keyword evidence="7" id="KW-1185">Reference proteome</keyword>
<dbReference type="RefSeq" id="WP_211973634.1">
    <property type="nucleotide sequence ID" value="NZ_CBFHAM010000039.1"/>
</dbReference>
<dbReference type="Gene3D" id="3.40.50.300">
    <property type="entry name" value="P-loop containing nucleotide triphosphate hydrolases"/>
    <property type="match status" value="1"/>
</dbReference>
<evidence type="ECO:0000313" key="7">
    <source>
        <dbReference type="Proteomes" id="UP000676386"/>
    </source>
</evidence>
<keyword evidence="4" id="KW-0472">Membrane</keyword>
<keyword evidence="4" id="KW-1133">Transmembrane helix</keyword>
<proteinExistence type="predicted"/>
<dbReference type="SUPFAM" id="SSF48334">
    <property type="entry name" value="DNA repair protein MutS, domain III"/>
    <property type="match status" value="1"/>
</dbReference>
<dbReference type="InterPro" id="IPR000432">
    <property type="entry name" value="DNA_mismatch_repair_MutS_C"/>
</dbReference>
<keyword evidence="4" id="KW-0812">Transmembrane</keyword>
<evidence type="ECO:0000313" key="6">
    <source>
        <dbReference type="EMBL" id="MBS0028531.1"/>
    </source>
</evidence>
<dbReference type="PANTHER" id="PTHR11361">
    <property type="entry name" value="DNA MISMATCH REPAIR PROTEIN MUTS FAMILY MEMBER"/>
    <property type="match status" value="1"/>
</dbReference>
<dbReference type="Pfam" id="PF00488">
    <property type="entry name" value="MutS_V"/>
    <property type="match status" value="1"/>
</dbReference>
<gene>
    <name evidence="6" type="ORF">KE626_14515</name>
</gene>
<dbReference type="InterPro" id="IPR045076">
    <property type="entry name" value="MutS"/>
</dbReference>
<evidence type="ECO:0000256" key="2">
    <source>
        <dbReference type="ARBA" id="ARBA00022840"/>
    </source>
</evidence>
<dbReference type="Gene3D" id="1.10.1420.10">
    <property type="match status" value="1"/>
</dbReference>
<evidence type="ECO:0000259" key="5">
    <source>
        <dbReference type="SMART" id="SM00534"/>
    </source>
</evidence>
<feature type="transmembrane region" description="Helical" evidence="4">
    <location>
        <begin position="238"/>
        <end position="256"/>
    </location>
</feature>
<evidence type="ECO:0000256" key="4">
    <source>
        <dbReference type="SAM" id="Phobius"/>
    </source>
</evidence>
<comment type="caution">
    <text evidence="6">The sequence shown here is derived from an EMBL/GenBank/DDBJ whole genome shotgun (WGS) entry which is preliminary data.</text>
</comment>
<dbReference type="SMART" id="SM00534">
    <property type="entry name" value="MUTSac"/>
    <property type="match status" value="1"/>
</dbReference>
<keyword evidence="1" id="KW-0547">Nucleotide-binding</keyword>
<keyword evidence="2" id="KW-0067">ATP-binding</keyword>
<dbReference type="InterPro" id="IPR036187">
    <property type="entry name" value="DNA_mismatch_repair_MutS_sf"/>
</dbReference>
<organism evidence="6 7">
    <name type="scientific">Chitinophaga hostae</name>
    <dbReference type="NCBI Taxonomy" id="2831022"/>
    <lineage>
        <taxon>Bacteria</taxon>
        <taxon>Pseudomonadati</taxon>
        <taxon>Bacteroidota</taxon>
        <taxon>Chitinophagia</taxon>
        <taxon>Chitinophagales</taxon>
        <taxon>Chitinophagaceae</taxon>
        <taxon>Chitinophaga</taxon>
    </lineage>
</organism>
<accession>A0ABS5IZW8</accession>
<dbReference type="PANTHER" id="PTHR11361:SF99">
    <property type="entry name" value="DNA MISMATCH REPAIR PROTEIN"/>
    <property type="match status" value="1"/>
</dbReference>
<evidence type="ECO:0000256" key="1">
    <source>
        <dbReference type="ARBA" id="ARBA00022741"/>
    </source>
</evidence>
<feature type="transmembrane region" description="Helical" evidence="4">
    <location>
        <begin position="55"/>
        <end position="74"/>
    </location>
</feature>
<name>A0ABS5IZW8_9BACT</name>